<evidence type="ECO:0000313" key="2">
    <source>
        <dbReference type="Proteomes" id="UP000003295"/>
    </source>
</evidence>
<name>C4F9D6_9ACTN</name>
<dbReference type="EMBL" id="ABXH02000013">
    <property type="protein sequence ID" value="EEP44624.1"/>
    <property type="molecule type" value="Genomic_DNA"/>
</dbReference>
<dbReference type="HOGENOM" id="CLU_3268539_0_0_11"/>
<reference evidence="1 2" key="1">
    <citation type="submission" date="2009-04" db="EMBL/GenBank/DDBJ databases">
        <authorList>
            <person name="Weinstock G."/>
            <person name="Sodergren E."/>
            <person name="Clifton S."/>
            <person name="Fulton L."/>
            <person name="Fulton B."/>
            <person name="Courtney L."/>
            <person name="Fronick C."/>
            <person name="Harrison M."/>
            <person name="Strong C."/>
            <person name="Farmer C."/>
            <person name="Delahaunty K."/>
            <person name="Markovic C."/>
            <person name="Hall O."/>
            <person name="Minx P."/>
            <person name="Tomlinson C."/>
            <person name="Mitreva M."/>
            <person name="Nelson J."/>
            <person name="Hou S."/>
            <person name="Wollam A."/>
            <person name="Pepin K.H."/>
            <person name="Johnson M."/>
            <person name="Bhonagiri V."/>
            <person name="Nash W.E."/>
            <person name="Warren W."/>
            <person name="Chinwalla A."/>
            <person name="Mardis E.R."/>
            <person name="Wilson R.K."/>
        </authorList>
    </citation>
    <scope>NUCLEOTIDE SEQUENCE [LARGE SCALE GENOMIC DNA]</scope>
    <source>
        <strain evidence="1 2">DSM 13280</strain>
    </source>
</reference>
<accession>C4F9D6</accession>
<evidence type="ECO:0000313" key="1">
    <source>
        <dbReference type="EMBL" id="EEP44624.1"/>
    </source>
</evidence>
<dbReference type="AlphaFoldDB" id="C4F9D6"/>
<gene>
    <name evidence="1" type="ORF">COLINT_02670</name>
</gene>
<comment type="caution">
    <text evidence="1">The sequence shown here is derived from an EMBL/GenBank/DDBJ whole genome shotgun (WGS) entry which is preliminary data.</text>
</comment>
<sequence>MIETQRKGSNRGPFSYVYPKMSRLWRHLGSWPSDLQASTQS</sequence>
<dbReference type="Proteomes" id="UP000003295">
    <property type="component" value="Unassembled WGS sequence"/>
</dbReference>
<protein>
    <submittedName>
        <fullName evidence="1">Uncharacterized protein</fullName>
    </submittedName>
</protein>
<proteinExistence type="predicted"/>
<dbReference type="STRING" id="521003.COLINT_02670"/>
<organism evidence="1 2">
    <name type="scientific">Collinsella intestinalis DSM 13280</name>
    <dbReference type="NCBI Taxonomy" id="521003"/>
    <lineage>
        <taxon>Bacteria</taxon>
        <taxon>Bacillati</taxon>
        <taxon>Actinomycetota</taxon>
        <taxon>Coriobacteriia</taxon>
        <taxon>Coriobacteriales</taxon>
        <taxon>Coriobacteriaceae</taxon>
        <taxon>Collinsella</taxon>
    </lineage>
</organism>